<evidence type="ECO:0000256" key="2">
    <source>
        <dbReference type="ARBA" id="ARBA00022705"/>
    </source>
</evidence>
<dbReference type="PANTHER" id="PTHR30580:SF0">
    <property type="entry name" value="PRIMOSOMAL PROTEIN N"/>
    <property type="match status" value="1"/>
</dbReference>
<feature type="binding site" evidence="12">
    <location>
        <position position="447"/>
    </location>
    <ligand>
        <name>Zn(2+)</name>
        <dbReference type="ChEBI" id="CHEBI:29105"/>
        <label>2</label>
    </ligand>
</feature>
<evidence type="ECO:0000259" key="14">
    <source>
        <dbReference type="PROSITE" id="PS51194"/>
    </source>
</evidence>
<feature type="domain" description="Helicase ATP-binding" evidence="13">
    <location>
        <begin position="214"/>
        <end position="380"/>
    </location>
</feature>
<keyword evidence="4 12" id="KW-0547">Nucleotide-binding</keyword>
<dbReference type="InterPro" id="IPR042115">
    <property type="entry name" value="PriA_3primeBD_sf"/>
</dbReference>
<evidence type="ECO:0000256" key="8">
    <source>
        <dbReference type="ARBA" id="ARBA00022840"/>
    </source>
</evidence>
<dbReference type="InterPro" id="IPR001650">
    <property type="entry name" value="Helicase_C-like"/>
</dbReference>
<dbReference type="HAMAP" id="MF_00983">
    <property type="entry name" value="PriA"/>
    <property type="match status" value="1"/>
</dbReference>
<keyword evidence="5 12" id="KW-0378">Hydrolase</keyword>
<keyword evidence="16" id="KW-1185">Reference proteome</keyword>
<dbReference type="EC" id="5.6.2.4" evidence="12"/>
<dbReference type="NCBIfam" id="TIGR00595">
    <property type="entry name" value="priA"/>
    <property type="match status" value="1"/>
</dbReference>
<evidence type="ECO:0000256" key="6">
    <source>
        <dbReference type="ARBA" id="ARBA00022806"/>
    </source>
</evidence>
<dbReference type="NCBIfam" id="NF004067">
    <property type="entry name" value="PRK05580.1-4"/>
    <property type="match status" value="1"/>
</dbReference>
<dbReference type="Pfam" id="PF17764">
    <property type="entry name" value="PriA_3primeBD"/>
    <property type="match status" value="1"/>
</dbReference>
<dbReference type="GO" id="GO:0005524">
    <property type="term" value="F:ATP binding"/>
    <property type="evidence" value="ECO:0007669"/>
    <property type="project" value="UniProtKB-UniRule"/>
</dbReference>
<dbReference type="Proteomes" id="UP000031623">
    <property type="component" value="Chromosome"/>
</dbReference>
<dbReference type="Gene3D" id="3.40.1440.60">
    <property type="entry name" value="PriA, 3(prime) DNA-binding domain"/>
    <property type="match status" value="1"/>
</dbReference>
<dbReference type="InterPro" id="IPR005259">
    <property type="entry name" value="PriA"/>
</dbReference>
<dbReference type="GO" id="GO:0006302">
    <property type="term" value="P:double-strand break repair"/>
    <property type="evidence" value="ECO:0007669"/>
    <property type="project" value="InterPro"/>
</dbReference>
<proteinExistence type="inferred from homology"/>
<dbReference type="STRING" id="40754.THII_1804"/>
<sequence>MILQIAIPKPVYTHFDYLPPPGIEMSRLQPGIRLRVPFGKNQSDIGILLAIAENSAIASHKLKFAEVILDNTPILPPDILQLLQWASDYYHHPIGEVISTALPTLLNQGHPAIIQTMQGWKLTASGQEQLASLAKTAHRQQAVLQLLQEHPHGLSHVTLSNSLSNIVPVLRTLEKKNWITPHLVEPTHLVKAVQSISLPLPLNAAQTQAVNRVCQHLNRFYPCLLDGVTGSGKTEVYLQIIQQVLNQNRQALVLIPEINLTPQMVNRFQQRFSVPLAIFHSKLTPHERLQAWLLAKEGIAPIVIGTRSAVWTPLARPGLFIVDEEHDPAYKQQDGFRYSARDMAVVRAQRAQVPILLGSATPSLDSLYNAQQQRYQHLILPERAGTAVHPRFQVVDMRPQSRQSLSWQLVQAITLRLAKQQQVLLFINRRGYAPTLMCYHCGWVAYCQHCDAPLTYHQTNQNLCCHYCGATRLRDTRCPDCHQEQLFLLGQGTQRIEEQLQQQFSQARILRIDSDSTRGKNAMHTLLEHIHGGEVDILVGTQMLAKGHHFPKVTLVGVINIDSGLYNADFRAPERMAQLLVQVAGRAGRAEEPGEVIIQTYHPDHPLLNCLIREGYPAFAQVALQERQLAQFPPYTRLALLRAEANQVELPLQFLQAAKEQALQLTAQEVQLWGPVPAPMARRAGWYRAQLLLQSTQREVLHRLLSQWLPCLASLAGRKVRWSLDIDPQELL</sequence>
<comment type="cofactor">
    <cofactor evidence="12">
        <name>Zn(2+)</name>
        <dbReference type="ChEBI" id="CHEBI:29105"/>
    </cofactor>
    <text evidence="12">Binds 2 zinc ions per subunit.</text>
</comment>
<keyword evidence="3 12" id="KW-0479">Metal-binding</keyword>
<organism evidence="15 16">
    <name type="scientific">Thioploca ingrica</name>
    <dbReference type="NCBI Taxonomy" id="40754"/>
    <lineage>
        <taxon>Bacteria</taxon>
        <taxon>Pseudomonadati</taxon>
        <taxon>Pseudomonadota</taxon>
        <taxon>Gammaproteobacteria</taxon>
        <taxon>Thiotrichales</taxon>
        <taxon>Thiotrichaceae</taxon>
        <taxon>Thioploca</taxon>
    </lineage>
</organism>
<dbReference type="GO" id="GO:0006269">
    <property type="term" value="P:DNA replication, synthesis of primer"/>
    <property type="evidence" value="ECO:0007669"/>
    <property type="project" value="UniProtKB-KW"/>
</dbReference>
<dbReference type="FunFam" id="3.40.50.300:FF:000489">
    <property type="entry name" value="Primosome assembly protein PriA"/>
    <property type="match status" value="1"/>
</dbReference>
<protein>
    <recommendedName>
        <fullName evidence="12">Replication restart protein PriA</fullName>
    </recommendedName>
    <alternativeName>
        <fullName evidence="12">ATP-dependent DNA helicase PriA</fullName>
        <ecNumber evidence="12">5.6.2.4</ecNumber>
    </alternativeName>
    <alternativeName>
        <fullName evidence="12">DNA 3'-5' helicase PriA</fullName>
    </alternativeName>
</protein>
<dbReference type="OrthoDB" id="9759544at2"/>
<dbReference type="PROSITE" id="PS51192">
    <property type="entry name" value="HELICASE_ATP_BIND_1"/>
    <property type="match status" value="1"/>
</dbReference>
<dbReference type="CDD" id="cd18804">
    <property type="entry name" value="SF2_C_priA"/>
    <property type="match status" value="1"/>
</dbReference>
<dbReference type="Gene3D" id="3.40.50.300">
    <property type="entry name" value="P-loop containing nucleotide triphosphate hydrolases"/>
    <property type="match status" value="2"/>
</dbReference>
<dbReference type="AlphaFoldDB" id="A0A090BV22"/>
<evidence type="ECO:0000259" key="13">
    <source>
        <dbReference type="PROSITE" id="PS51192"/>
    </source>
</evidence>
<feature type="binding site" evidence="12">
    <location>
        <position position="481"/>
    </location>
    <ligand>
        <name>Zn(2+)</name>
        <dbReference type="ChEBI" id="CHEBI:29105"/>
        <label>1</label>
    </ligand>
</feature>
<comment type="subunit">
    <text evidence="12">Component of the replication restart primosome.</text>
</comment>
<dbReference type="EMBL" id="AP014633">
    <property type="protein sequence ID" value="BAP56101.1"/>
    <property type="molecule type" value="Genomic_DNA"/>
</dbReference>
<dbReference type="PANTHER" id="PTHR30580">
    <property type="entry name" value="PRIMOSOMAL PROTEIN N"/>
    <property type="match status" value="1"/>
</dbReference>
<comment type="similarity">
    <text evidence="12">Belongs to the helicase family. PriA subfamily.</text>
</comment>
<keyword evidence="6 12" id="KW-0347">Helicase</keyword>
<evidence type="ECO:0000256" key="1">
    <source>
        <dbReference type="ARBA" id="ARBA00022515"/>
    </source>
</evidence>
<evidence type="ECO:0000256" key="5">
    <source>
        <dbReference type="ARBA" id="ARBA00022801"/>
    </source>
</evidence>
<comment type="catalytic activity">
    <reaction evidence="11 12">
        <text>ATP + H2O = ADP + phosphate + H(+)</text>
        <dbReference type="Rhea" id="RHEA:13065"/>
        <dbReference type="ChEBI" id="CHEBI:15377"/>
        <dbReference type="ChEBI" id="CHEBI:15378"/>
        <dbReference type="ChEBI" id="CHEBI:30616"/>
        <dbReference type="ChEBI" id="CHEBI:43474"/>
        <dbReference type="ChEBI" id="CHEBI:456216"/>
        <dbReference type="EC" id="5.6.2.4"/>
    </reaction>
</comment>
<evidence type="ECO:0000256" key="9">
    <source>
        <dbReference type="ARBA" id="ARBA00023125"/>
    </source>
</evidence>
<dbReference type="InterPro" id="IPR041222">
    <property type="entry name" value="PriA_3primeBD"/>
</dbReference>
<dbReference type="SMART" id="SM00490">
    <property type="entry name" value="HELICc"/>
    <property type="match status" value="1"/>
</dbReference>
<feature type="binding site" evidence="12">
    <location>
        <position position="450"/>
    </location>
    <ligand>
        <name>Zn(2+)</name>
        <dbReference type="ChEBI" id="CHEBI:29105"/>
        <label>2</label>
    </ligand>
</feature>
<dbReference type="InterPro" id="IPR041236">
    <property type="entry name" value="PriA_C"/>
</dbReference>
<feature type="binding site" evidence="12">
    <location>
        <position position="465"/>
    </location>
    <ligand>
        <name>Zn(2+)</name>
        <dbReference type="ChEBI" id="CHEBI:29105"/>
        <label>2</label>
    </ligand>
</feature>
<dbReference type="Pfam" id="PF18074">
    <property type="entry name" value="PriA_C"/>
    <property type="match status" value="1"/>
</dbReference>
<dbReference type="InterPro" id="IPR040498">
    <property type="entry name" value="PriA_CRR"/>
</dbReference>
<evidence type="ECO:0000313" key="15">
    <source>
        <dbReference type="EMBL" id="BAP56101.1"/>
    </source>
</evidence>
<dbReference type="Pfam" id="PF18319">
    <property type="entry name" value="Zn_ribbon_PriA"/>
    <property type="match status" value="1"/>
</dbReference>
<dbReference type="GO" id="GO:0006270">
    <property type="term" value="P:DNA replication initiation"/>
    <property type="evidence" value="ECO:0007669"/>
    <property type="project" value="TreeGrafter"/>
</dbReference>
<feature type="binding site" evidence="12">
    <location>
        <position position="441"/>
    </location>
    <ligand>
        <name>Zn(2+)</name>
        <dbReference type="ChEBI" id="CHEBI:29105"/>
        <label>1</label>
    </ligand>
</feature>
<comment type="function">
    <text evidence="12">Initiates the restart of stalled replication forks, which reloads the replicative helicase on sites other than the origin of replication. Recognizes and binds to abandoned replication forks and remodels them to uncover a helicase loading site. Promotes assembly of the primosome at these replication forks.</text>
</comment>
<reference evidence="15 16" key="1">
    <citation type="journal article" date="2014" name="ISME J.">
        <title>Ecophysiology of Thioploca ingrica as revealed by the complete genome sequence supplemented with proteomic evidence.</title>
        <authorList>
            <person name="Kojima H."/>
            <person name="Ogura Y."/>
            <person name="Yamamoto N."/>
            <person name="Togashi T."/>
            <person name="Mori H."/>
            <person name="Watanabe T."/>
            <person name="Nemoto F."/>
            <person name="Kurokawa K."/>
            <person name="Hayashi T."/>
            <person name="Fukui M."/>
        </authorList>
    </citation>
    <scope>NUCLEOTIDE SEQUENCE [LARGE SCALE GENOMIC DNA]</scope>
</reference>
<evidence type="ECO:0000256" key="7">
    <source>
        <dbReference type="ARBA" id="ARBA00022833"/>
    </source>
</evidence>
<gene>
    <name evidence="12" type="primary">priA</name>
    <name evidence="15" type="ORF">THII_1804</name>
</gene>
<name>A0A090BV22_9GAMM</name>
<dbReference type="GO" id="GO:0008270">
    <property type="term" value="F:zinc ion binding"/>
    <property type="evidence" value="ECO:0007669"/>
    <property type="project" value="UniProtKB-UniRule"/>
</dbReference>
<feature type="domain" description="Helicase C-terminal" evidence="14">
    <location>
        <begin position="473"/>
        <end position="630"/>
    </location>
</feature>
<feature type="binding site" evidence="12">
    <location>
        <position position="468"/>
    </location>
    <ligand>
        <name>Zn(2+)</name>
        <dbReference type="ChEBI" id="CHEBI:29105"/>
        <label>2</label>
    </ligand>
</feature>
<evidence type="ECO:0000313" key="16">
    <source>
        <dbReference type="Proteomes" id="UP000031623"/>
    </source>
</evidence>
<comment type="catalytic activity">
    <reaction evidence="12">
        <text>Couples ATP hydrolysis with the unwinding of duplex DNA by translocating in the 3'-5' direction.</text>
        <dbReference type="EC" id="5.6.2.4"/>
    </reaction>
</comment>
<accession>A0A090BV22</accession>
<evidence type="ECO:0000256" key="12">
    <source>
        <dbReference type="HAMAP-Rule" id="MF_00983"/>
    </source>
</evidence>
<evidence type="ECO:0000256" key="3">
    <source>
        <dbReference type="ARBA" id="ARBA00022723"/>
    </source>
</evidence>
<evidence type="ECO:0000256" key="4">
    <source>
        <dbReference type="ARBA" id="ARBA00022741"/>
    </source>
</evidence>
<feature type="binding site" evidence="12">
    <location>
        <position position="478"/>
    </location>
    <ligand>
        <name>Zn(2+)</name>
        <dbReference type="ChEBI" id="CHEBI:29105"/>
        <label>1</label>
    </ligand>
</feature>
<evidence type="ECO:0000256" key="11">
    <source>
        <dbReference type="ARBA" id="ARBA00048988"/>
    </source>
</evidence>
<keyword evidence="8 12" id="KW-0067">ATP-binding</keyword>
<dbReference type="GO" id="GO:0043138">
    <property type="term" value="F:3'-5' DNA helicase activity"/>
    <property type="evidence" value="ECO:0007669"/>
    <property type="project" value="UniProtKB-EC"/>
</dbReference>
<dbReference type="PROSITE" id="PS51194">
    <property type="entry name" value="HELICASE_CTER"/>
    <property type="match status" value="1"/>
</dbReference>
<dbReference type="CDD" id="cd17929">
    <property type="entry name" value="DEXHc_priA"/>
    <property type="match status" value="1"/>
</dbReference>
<dbReference type="GO" id="GO:0003677">
    <property type="term" value="F:DNA binding"/>
    <property type="evidence" value="ECO:0007669"/>
    <property type="project" value="UniProtKB-UniRule"/>
</dbReference>
<dbReference type="Pfam" id="PF00271">
    <property type="entry name" value="Helicase_C"/>
    <property type="match status" value="1"/>
</dbReference>
<dbReference type="GO" id="GO:1990077">
    <property type="term" value="C:primosome complex"/>
    <property type="evidence" value="ECO:0007669"/>
    <property type="project" value="UniProtKB-UniRule"/>
</dbReference>
<dbReference type="HOGENOM" id="CLU_013353_3_1_6"/>
<keyword evidence="2 12" id="KW-0235">DNA replication</keyword>
<dbReference type="SMART" id="SM00487">
    <property type="entry name" value="DEXDc"/>
    <property type="match status" value="1"/>
</dbReference>
<dbReference type="GO" id="GO:0006310">
    <property type="term" value="P:DNA recombination"/>
    <property type="evidence" value="ECO:0007669"/>
    <property type="project" value="InterPro"/>
</dbReference>
<dbReference type="Pfam" id="PF00270">
    <property type="entry name" value="DEAD"/>
    <property type="match status" value="1"/>
</dbReference>
<dbReference type="InterPro" id="IPR011545">
    <property type="entry name" value="DEAD/DEAH_box_helicase_dom"/>
</dbReference>
<dbReference type="SUPFAM" id="SSF52540">
    <property type="entry name" value="P-loop containing nucleoside triphosphate hydrolases"/>
    <property type="match status" value="2"/>
</dbReference>
<dbReference type="KEGG" id="tig:THII_1804"/>
<dbReference type="GO" id="GO:0016887">
    <property type="term" value="F:ATP hydrolysis activity"/>
    <property type="evidence" value="ECO:0007669"/>
    <property type="project" value="RHEA"/>
</dbReference>
<dbReference type="InterPro" id="IPR027417">
    <property type="entry name" value="P-loop_NTPase"/>
</dbReference>
<dbReference type="FunFam" id="3.40.1440.60:FF:000001">
    <property type="entry name" value="Primosomal protein N"/>
    <property type="match status" value="1"/>
</dbReference>
<keyword evidence="10 12" id="KW-0413">Isomerase</keyword>
<keyword evidence="1 12" id="KW-0639">Primosome</keyword>
<dbReference type="InterPro" id="IPR014001">
    <property type="entry name" value="Helicase_ATP-bd"/>
</dbReference>
<keyword evidence="9 12" id="KW-0238">DNA-binding</keyword>
<feature type="binding site" evidence="12">
    <location>
        <position position="438"/>
    </location>
    <ligand>
        <name>Zn(2+)</name>
        <dbReference type="ChEBI" id="CHEBI:29105"/>
        <label>1</label>
    </ligand>
</feature>
<keyword evidence="7 12" id="KW-0862">Zinc</keyword>
<evidence type="ECO:0000256" key="10">
    <source>
        <dbReference type="ARBA" id="ARBA00023235"/>
    </source>
</evidence>